<gene>
    <name evidence="1" type="ORF">H8790_10880</name>
</gene>
<organism evidence="1 2">
    <name type="scientific">Oscillibacter hominis</name>
    <dbReference type="NCBI Taxonomy" id="2763056"/>
    <lineage>
        <taxon>Bacteria</taxon>
        <taxon>Bacillati</taxon>
        <taxon>Bacillota</taxon>
        <taxon>Clostridia</taxon>
        <taxon>Eubacteriales</taxon>
        <taxon>Oscillospiraceae</taxon>
        <taxon>Oscillibacter</taxon>
    </lineage>
</organism>
<evidence type="ECO:0000313" key="1">
    <source>
        <dbReference type="EMBL" id="QNL45894.1"/>
    </source>
</evidence>
<accession>A0A7G9B8L3</accession>
<dbReference type="Proteomes" id="UP000515960">
    <property type="component" value="Chromosome"/>
</dbReference>
<sequence>MLSWLCQGGVFSVPPGSGRGEEDMTLLELSVSYRDSEAAIRARIRELRVQLVQEEDPEECWRLKRRITDLMPLLQEARDLALLTAHYYDRSYYRNEKYTL</sequence>
<name>A0A7G9B8L3_9FIRM</name>
<reference evidence="1 2" key="1">
    <citation type="submission" date="2020-08" db="EMBL/GenBank/DDBJ databases">
        <authorList>
            <person name="Liu C."/>
            <person name="Sun Q."/>
        </authorList>
    </citation>
    <scope>NUCLEOTIDE SEQUENCE [LARGE SCALE GENOMIC DNA]</scope>
    <source>
        <strain evidence="1 2">NSJ-62</strain>
    </source>
</reference>
<proteinExistence type="predicted"/>
<dbReference type="AlphaFoldDB" id="A0A7G9B8L3"/>
<dbReference type="EMBL" id="CP060490">
    <property type="protein sequence ID" value="QNL45894.1"/>
    <property type="molecule type" value="Genomic_DNA"/>
</dbReference>
<dbReference type="KEGG" id="ohi:H8790_10880"/>
<protein>
    <submittedName>
        <fullName evidence="1">Uncharacterized protein</fullName>
    </submittedName>
</protein>
<evidence type="ECO:0000313" key="2">
    <source>
        <dbReference type="Proteomes" id="UP000515960"/>
    </source>
</evidence>
<keyword evidence="2" id="KW-1185">Reference proteome</keyword>